<protein>
    <recommendedName>
        <fullName evidence="9">SAM domain-containing protein</fullName>
    </recommendedName>
</protein>
<reference evidence="10" key="2">
    <citation type="journal article" date="2017" name="Front. Cell. Infect. Microbiol.">
        <title>Analysis of the Salivary Gland Transcriptome of Unfed and Partially Fed Amblyomma sculptum Ticks and Descriptive Proteome of the Saliva.</title>
        <authorList>
            <person name="Esteves E."/>
            <person name="Maruyama S.R."/>
            <person name="Kawahara R."/>
            <person name="Fujita A."/>
            <person name="Martins L.A."/>
            <person name="Righi A.A."/>
            <person name="Costa F.B."/>
            <person name="Palmisano G."/>
            <person name="Labruna M.B."/>
            <person name="Sa-Nunes A."/>
            <person name="Ribeiro J.M.C."/>
            <person name="Fogaca A.C."/>
        </authorList>
    </citation>
    <scope>NUCLEOTIDE SEQUENCE</scope>
</reference>
<keyword evidence="5" id="KW-0528">Neurotoxin</keyword>
<name>A0A1E1XN24_AMBSC</name>
<dbReference type="GO" id="GO:0044218">
    <property type="term" value="C:other organism cell membrane"/>
    <property type="evidence" value="ECO:0007669"/>
    <property type="project" value="UniProtKB-KW"/>
</dbReference>
<dbReference type="EMBL" id="GFAA01002694">
    <property type="protein sequence ID" value="JAU00741.1"/>
    <property type="molecule type" value="mRNA"/>
</dbReference>
<dbReference type="PROSITE" id="PS50088">
    <property type="entry name" value="ANK_REPEAT"/>
    <property type="match status" value="3"/>
</dbReference>
<evidence type="ECO:0000256" key="3">
    <source>
        <dbReference type="ARBA" id="ARBA00022537"/>
    </source>
</evidence>
<dbReference type="AlphaFoldDB" id="A0A1E1XN24"/>
<dbReference type="GO" id="GO:0006887">
    <property type="term" value="P:exocytosis"/>
    <property type="evidence" value="ECO:0007669"/>
    <property type="project" value="UniProtKB-KW"/>
</dbReference>
<evidence type="ECO:0000256" key="8">
    <source>
        <dbReference type="PROSITE-ProRule" id="PRU00023"/>
    </source>
</evidence>
<keyword evidence="2" id="KW-0268">Exocytosis</keyword>
<dbReference type="Pfam" id="PF07647">
    <property type="entry name" value="SAM_2"/>
    <property type="match status" value="1"/>
</dbReference>
<comment type="subcellular location">
    <subcellularLocation>
        <location evidence="1">Target cell membrane</location>
    </subcellularLocation>
</comment>
<dbReference type="InterPro" id="IPR050776">
    <property type="entry name" value="Ank_Repeat/CDKN_Inhibitor"/>
</dbReference>
<dbReference type="PROSITE" id="PS50297">
    <property type="entry name" value="ANK_REP_REGION"/>
    <property type="match status" value="3"/>
</dbReference>
<dbReference type="PANTHER" id="PTHR24201:SF16">
    <property type="entry name" value="ANKYRIN-1-LIKE-RELATED"/>
    <property type="match status" value="1"/>
</dbReference>
<evidence type="ECO:0000259" key="9">
    <source>
        <dbReference type="SMART" id="SM00454"/>
    </source>
</evidence>
<keyword evidence="5" id="KW-0638">Presynaptic neurotoxin</keyword>
<feature type="repeat" description="ANK" evidence="8">
    <location>
        <begin position="66"/>
        <end position="98"/>
    </location>
</feature>
<organism evidence="10">
    <name type="scientific">Amblyomma sculptum</name>
    <name type="common">Tick</name>
    <dbReference type="NCBI Taxonomy" id="1581419"/>
    <lineage>
        <taxon>Eukaryota</taxon>
        <taxon>Metazoa</taxon>
        <taxon>Ecdysozoa</taxon>
        <taxon>Arthropoda</taxon>
        <taxon>Chelicerata</taxon>
        <taxon>Arachnida</taxon>
        <taxon>Acari</taxon>
        <taxon>Parasitiformes</taxon>
        <taxon>Ixodida</taxon>
        <taxon>Ixodoidea</taxon>
        <taxon>Ixodidae</taxon>
        <taxon>Amblyomminae</taxon>
        <taxon>Amblyomma</taxon>
    </lineage>
</organism>
<dbReference type="PANTHER" id="PTHR24201">
    <property type="entry name" value="ANK_REP_REGION DOMAIN-CONTAINING PROTEIN"/>
    <property type="match status" value="1"/>
</dbReference>
<dbReference type="SMART" id="SM00454">
    <property type="entry name" value="SAM"/>
    <property type="match status" value="1"/>
</dbReference>
<sequence length="333" mass="35852">VIPAMDSVEDVDVDMPALSTEMLESAAPFDIYTASNFGCVSLVRELLSVGSNGATQPVDVNVQNRGGWTPLMYAASSGRRETVKLLLEHGANVNQRNGRGRTPAILAAMYGHHHCIALLYQYGADLEARDNEDCTALFHAALFGHTEVVQVLVDLGVNINCVEQFSGHSPKSIAAENHHESIVEILLNAGSRFAQATTNGNTLYPVCQNNIPKTSPCGLKRTPDVESLVRRCTNLALEGTSPRPNSCLSLPPKSAVRNLADFLGHLGLSKYVPVLESQGIGLEQLLTFGDAQLEQAGIRLIGPKRKMAVAISNWNERERKLAGGDQSSTNLAL</sequence>
<evidence type="ECO:0000256" key="2">
    <source>
        <dbReference type="ARBA" id="ARBA00022483"/>
    </source>
</evidence>
<keyword evidence="5" id="KW-0800">Toxin</keyword>
<keyword evidence="6 8" id="KW-0040">ANK repeat</keyword>
<keyword evidence="7" id="KW-0472">Membrane</keyword>
<dbReference type="Pfam" id="PF13637">
    <property type="entry name" value="Ank_4"/>
    <property type="match status" value="1"/>
</dbReference>
<keyword evidence="3" id="KW-1052">Target cell membrane</keyword>
<keyword evidence="4" id="KW-0677">Repeat</keyword>
<dbReference type="Gene3D" id="1.25.40.20">
    <property type="entry name" value="Ankyrin repeat-containing domain"/>
    <property type="match status" value="2"/>
</dbReference>
<feature type="repeat" description="ANK" evidence="8">
    <location>
        <begin position="132"/>
        <end position="164"/>
    </location>
</feature>
<evidence type="ECO:0000256" key="5">
    <source>
        <dbReference type="ARBA" id="ARBA00023028"/>
    </source>
</evidence>
<dbReference type="Gene3D" id="1.10.150.50">
    <property type="entry name" value="Transcription Factor, Ets-1"/>
    <property type="match status" value="1"/>
</dbReference>
<dbReference type="SUPFAM" id="SSF48403">
    <property type="entry name" value="Ankyrin repeat"/>
    <property type="match status" value="1"/>
</dbReference>
<evidence type="ECO:0000256" key="7">
    <source>
        <dbReference type="ARBA" id="ARBA00023298"/>
    </source>
</evidence>
<dbReference type="InterPro" id="IPR036770">
    <property type="entry name" value="Ankyrin_rpt-contain_sf"/>
</dbReference>
<proteinExistence type="evidence at transcript level"/>
<evidence type="ECO:0000313" key="10">
    <source>
        <dbReference type="EMBL" id="JAU00741.1"/>
    </source>
</evidence>
<feature type="domain" description="SAM" evidence="9">
    <location>
        <begin position="251"/>
        <end position="317"/>
    </location>
</feature>
<evidence type="ECO:0000256" key="1">
    <source>
        <dbReference type="ARBA" id="ARBA00004175"/>
    </source>
</evidence>
<dbReference type="GO" id="GO:0044231">
    <property type="term" value="C:host cell presynaptic membrane"/>
    <property type="evidence" value="ECO:0007669"/>
    <property type="project" value="UniProtKB-KW"/>
</dbReference>
<dbReference type="InterPro" id="IPR002110">
    <property type="entry name" value="Ankyrin_rpt"/>
</dbReference>
<feature type="repeat" description="ANK" evidence="8">
    <location>
        <begin position="99"/>
        <end position="131"/>
    </location>
</feature>
<dbReference type="InterPro" id="IPR013761">
    <property type="entry name" value="SAM/pointed_sf"/>
</dbReference>
<dbReference type="GO" id="GO:0005634">
    <property type="term" value="C:nucleus"/>
    <property type="evidence" value="ECO:0007669"/>
    <property type="project" value="TreeGrafter"/>
</dbReference>
<feature type="non-terminal residue" evidence="10">
    <location>
        <position position="1"/>
    </location>
</feature>
<evidence type="ECO:0000256" key="6">
    <source>
        <dbReference type="ARBA" id="ARBA00023043"/>
    </source>
</evidence>
<dbReference type="InterPro" id="IPR001660">
    <property type="entry name" value="SAM"/>
</dbReference>
<keyword evidence="7" id="KW-1053">Target membrane</keyword>
<reference evidence="10" key="1">
    <citation type="submission" date="2016-09" db="EMBL/GenBank/DDBJ databases">
        <authorList>
            <person name="Capua I."/>
            <person name="De Benedictis P."/>
            <person name="Joannis T."/>
            <person name="Lombin L.H."/>
            <person name="Cattoli G."/>
        </authorList>
    </citation>
    <scope>NUCLEOTIDE SEQUENCE</scope>
</reference>
<dbReference type="SMART" id="SM00248">
    <property type="entry name" value="ANK"/>
    <property type="match status" value="4"/>
</dbReference>
<dbReference type="SUPFAM" id="SSF47769">
    <property type="entry name" value="SAM/Pointed domain"/>
    <property type="match status" value="1"/>
</dbReference>
<dbReference type="Pfam" id="PF12796">
    <property type="entry name" value="Ank_2"/>
    <property type="match status" value="1"/>
</dbReference>
<accession>A0A1E1XN24</accession>
<evidence type="ECO:0000256" key="4">
    <source>
        <dbReference type="ARBA" id="ARBA00022737"/>
    </source>
</evidence>